<reference evidence="1 2" key="1">
    <citation type="submission" date="2019-03" db="EMBL/GenBank/DDBJ databases">
        <title>Sequencing 23 genomes of Wallemia ichthyophaga.</title>
        <authorList>
            <person name="Gostincar C."/>
        </authorList>
    </citation>
    <scope>NUCLEOTIDE SEQUENCE [LARGE SCALE GENOMIC DNA]</scope>
    <source>
        <strain evidence="1 2">EXF-8621</strain>
    </source>
</reference>
<evidence type="ECO:0000313" key="2">
    <source>
        <dbReference type="Proteomes" id="UP000306954"/>
    </source>
</evidence>
<name>A0A4T0H0L3_WALIC</name>
<comment type="caution">
    <text evidence="1">The sequence shown here is derived from an EMBL/GenBank/DDBJ whole genome shotgun (WGS) entry which is preliminary data.</text>
</comment>
<gene>
    <name evidence="1" type="ORF">E3P90_03608</name>
</gene>
<sequence>MLFSVISIDFTLKPALSAFRKCLLERHTALLRVDARSLPGPKSKDAERAMGRMTSTQAARMLNKLPRGTRSVATHIRSGHFPTAKSYRFRFKLSDSPLCSKCNEVDSITNRIFRCRKFDQAGLFLRRRIYGLGLRFEMKYMLSNEEALKSLYEFFKNQHSTHPPASGSST</sequence>
<organism evidence="1 2">
    <name type="scientific">Wallemia ichthyophaga</name>
    <dbReference type="NCBI Taxonomy" id="245174"/>
    <lineage>
        <taxon>Eukaryota</taxon>
        <taxon>Fungi</taxon>
        <taxon>Dikarya</taxon>
        <taxon>Basidiomycota</taxon>
        <taxon>Wallemiomycotina</taxon>
        <taxon>Wallemiomycetes</taxon>
        <taxon>Wallemiales</taxon>
        <taxon>Wallemiaceae</taxon>
        <taxon>Wallemia</taxon>
    </lineage>
</organism>
<dbReference type="AlphaFoldDB" id="A0A4T0H0L3"/>
<dbReference type="EMBL" id="SPOF01000054">
    <property type="protein sequence ID" value="TIB08670.1"/>
    <property type="molecule type" value="Genomic_DNA"/>
</dbReference>
<evidence type="ECO:0000313" key="1">
    <source>
        <dbReference type="EMBL" id="TIB08670.1"/>
    </source>
</evidence>
<dbReference type="Proteomes" id="UP000306954">
    <property type="component" value="Unassembled WGS sequence"/>
</dbReference>
<proteinExistence type="predicted"/>
<accession>A0A4T0H0L3</accession>
<protein>
    <submittedName>
        <fullName evidence="1">Uncharacterized protein</fullName>
    </submittedName>
</protein>